<dbReference type="InterPro" id="IPR045853">
    <property type="entry name" value="Pep_chain_release_fac_I_sf"/>
</dbReference>
<dbReference type="PANTHER" id="PTHR47814:SF1">
    <property type="entry name" value="PEPTIDYL-TRNA HYDROLASE ARFB"/>
    <property type="match status" value="1"/>
</dbReference>
<accession>A0A2W4SBX4</accession>
<protein>
    <submittedName>
        <fullName evidence="4">Aminoacyl-tRNA hydrolase</fullName>
    </submittedName>
</protein>
<dbReference type="GO" id="GO:0072344">
    <property type="term" value="P:rescue of stalled ribosome"/>
    <property type="evidence" value="ECO:0007669"/>
    <property type="project" value="TreeGrafter"/>
</dbReference>
<keyword evidence="4" id="KW-0378">Hydrolase</keyword>
<dbReference type="InterPro" id="IPR000352">
    <property type="entry name" value="Pep_chain_release_fac_I"/>
</dbReference>
<reference evidence="4 5" key="1">
    <citation type="journal article" date="2018" name="Aquat. Microb. Ecol.">
        <title>Gammaproteobacterial methanotrophs dominate.</title>
        <authorList>
            <person name="Rissanen A.J."/>
            <person name="Saarenheimo J."/>
            <person name="Tiirola M."/>
            <person name="Peura S."/>
            <person name="Aalto S.L."/>
            <person name="Karvinen A."/>
            <person name="Nykanen H."/>
        </authorList>
    </citation>
    <scope>NUCLEOTIDE SEQUENCE [LARGE SCALE GENOMIC DNA]</scope>
    <source>
        <strain evidence="4">AMbin10</strain>
    </source>
</reference>
<proteinExistence type="inferred from homology"/>
<comment type="similarity">
    <text evidence="1">Belongs to the prokaryotic/mitochondrial release factor family.</text>
</comment>
<dbReference type="Gene3D" id="3.30.160.20">
    <property type="match status" value="1"/>
</dbReference>
<evidence type="ECO:0000259" key="3">
    <source>
        <dbReference type="PROSITE" id="PS00745"/>
    </source>
</evidence>
<dbReference type="GO" id="GO:0003747">
    <property type="term" value="F:translation release factor activity"/>
    <property type="evidence" value="ECO:0007669"/>
    <property type="project" value="InterPro"/>
</dbReference>
<evidence type="ECO:0000313" key="4">
    <source>
        <dbReference type="EMBL" id="PZN69257.1"/>
    </source>
</evidence>
<dbReference type="Pfam" id="PF00472">
    <property type="entry name" value="RF-1"/>
    <property type="match status" value="1"/>
</dbReference>
<dbReference type="GO" id="GO:0043022">
    <property type="term" value="F:ribosome binding"/>
    <property type="evidence" value="ECO:0007669"/>
    <property type="project" value="TreeGrafter"/>
</dbReference>
<feature type="compositionally biased region" description="Basic residues" evidence="2">
    <location>
        <begin position="105"/>
        <end position="122"/>
    </location>
</feature>
<gene>
    <name evidence="4" type="ORF">DM484_30055</name>
</gene>
<comment type="caution">
    <text evidence="4">The sequence shown here is derived from an EMBL/GenBank/DDBJ whole genome shotgun (WGS) entry which is preliminary data.</text>
</comment>
<dbReference type="EMBL" id="QJPH01000582">
    <property type="protein sequence ID" value="PZN69257.1"/>
    <property type="molecule type" value="Genomic_DNA"/>
</dbReference>
<dbReference type="GO" id="GO:0004045">
    <property type="term" value="F:peptidyl-tRNA hydrolase activity"/>
    <property type="evidence" value="ECO:0007669"/>
    <property type="project" value="TreeGrafter"/>
</dbReference>
<organism evidence="4 5">
    <name type="scientific">Candidatus Methylumidiphilus alinenensis</name>
    <dbReference type="NCBI Taxonomy" id="2202197"/>
    <lineage>
        <taxon>Bacteria</taxon>
        <taxon>Pseudomonadati</taxon>
        <taxon>Pseudomonadota</taxon>
        <taxon>Gammaproteobacteria</taxon>
        <taxon>Methylococcales</taxon>
        <taxon>Candidatus Methylumidiphilus</taxon>
    </lineage>
</organism>
<name>A0A2W4SBX4_9GAMM</name>
<evidence type="ECO:0000313" key="5">
    <source>
        <dbReference type="Proteomes" id="UP000249396"/>
    </source>
</evidence>
<evidence type="ECO:0000256" key="1">
    <source>
        <dbReference type="ARBA" id="ARBA00010835"/>
    </source>
</evidence>
<evidence type="ECO:0000256" key="2">
    <source>
        <dbReference type="SAM" id="MobiDB-lite"/>
    </source>
</evidence>
<dbReference type="AlphaFoldDB" id="A0A2W4SBX4"/>
<dbReference type="PROSITE" id="PS00745">
    <property type="entry name" value="RF_PROK_I"/>
    <property type="match status" value="1"/>
</dbReference>
<dbReference type="SUPFAM" id="SSF75620">
    <property type="entry name" value="Release factor"/>
    <property type="match status" value="1"/>
</dbReference>
<dbReference type="Proteomes" id="UP000249396">
    <property type="component" value="Unassembled WGS sequence"/>
</dbReference>
<feature type="region of interest" description="Disordered" evidence="2">
    <location>
        <begin position="100"/>
        <end position="142"/>
    </location>
</feature>
<feature type="domain" description="Prokaryotic-type class I peptide chain release factors" evidence="3">
    <location>
        <begin position="23"/>
        <end position="39"/>
    </location>
</feature>
<dbReference type="PANTHER" id="PTHR47814">
    <property type="entry name" value="PEPTIDYL-TRNA HYDROLASE ARFB"/>
    <property type="match status" value="1"/>
</dbReference>
<dbReference type="NCBIfam" id="NF006718">
    <property type="entry name" value="PRK09256.1"/>
    <property type="match status" value="1"/>
</dbReference>
<sequence>MLRKPNHPSFDIPSGEIEISAIRAQGSGGQNVNKVSSAVHLRFDIRASSSLPEIIKERLLALNDQRITDGGVVVIKAQQHRSQELNRQDAIDRLHELVSSVSTLPRRRKPTKPTAGSKKRRLESKSQRGQIKAMRGRISSEH</sequence>